<comment type="caution">
    <text evidence="2">The sequence shown here is derived from an EMBL/GenBank/DDBJ whole genome shotgun (WGS) entry which is preliminary data.</text>
</comment>
<dbReference type="PANTHER" id="PTHR38753:SF1">
    <property type="entry name" value="SLR1441 PROTEIN"/>
    <property type="match status" value="1"/>
</dbReference>
<sequence length="252" mass="30551">MRAIQKISTKNLTSSAERDRQAFHEEMKKFEERAERDRQGFREEIKQYEERAEKDRKSLHEEMKAFKDEMRVYREESEKDRKSLHEEMKAFKDEMGKYKKEQDEEWKKWRKEWSNIAKKMGTIVEDLIAPVLRPTLKKYFNCEVSLEGQRMFRRKKGEDYEVDAIAACDDKVFMIEARSTPRDTDVREIKEKSERFFEFFPEFKGKKLIIIFGSITFPENVLRYASNMGIYAMGWREWEYMDILNFDDVKSI</sequence>
<accession>A0A5J4L6X5</accession>
<dbReference type="AlphaFoldDB" id="A0A5J4L6X5"/>
<evidence type="ECO:0000313" key="2">
    <source>
        <dbReference type="EMBL" id="GER94650.1"/>
    </source>
</evidence>
<feature type="region of interest" description="Disordered" evidence="1">
    <location>
        <begin position="1"/>
        <end position="42"/>
    </location>
</feature>
<feature type="compositionally biased region" description="Basic and acidic residues" evidence="1">
    <location>
        <begin position="16"/>
        <end position="42"/>
    </location>
</feature>
<protein>
    <recommendedName>
        <fullName evidence="3">DUF3782 domain-containing protein</fullName>
    </recommendedName>
</protein>
<feature type="compositionally biased region" description="Polar residues" evidence="1">
    <location>
        <begin position="1"/>
        <end position="15"/>
    </location>
</feature>
<gene>
    <name evidence="2" type="ORF">A45J_2414</name>
</gene>
<dbReference type="SUPFAM" id="SSF52980">
    <property type="entry name" value="Restriction endonuclease-like"/>
    <property type="match status" value="1"/>
</dbReference>
<organism evidence="2">
    <name type="scientific">hot springs metagenome</name>
    <dbReference type="NCBI Taxonomy" id="433727"/>
    <lineage>
        <taxon>unclassified sequences</taxon>
        <taxon>metagenomes</taxon>
        <taxon>ecological metagenomes</taxon>
    </lineage>
</organism>
<name>A0A5J4L6X5_9ZZZZ</name>
<dbReference type="PANTHER" id="PTHR38753">
    <property type="entry name" value="SLR1441 PROTEIN"/>
    <property type="match status" value="1"/>
</dbReference>
<proteinExistence type="predicted"/>
<dbReference type="InterPro" id="IPR011335">
    <property type="entry name" value="Restrct_endonuc-II-like"/>
</dbReference>
<dbReference type="EMBL" id="BLAB01000001">
    <property type="protein sequence ID" value="GER94650.1"/>
    <property type="molecule type" value="Genomic_DNA"/>
</dbReference>
<evidence type="ECO:0008006" key="3">
    <source>
        <dbReference type="Google" id="ProtNLM"/>
    </source>
</evidence>
<evidence type="ECO:0000256" key="1">
    <source>
        <dbReference type="SAM" id="MobiDB-lite"/>
    </source>
</evidence>
<reference evidence="2" key="1">
    <citation type="submission" date="2019-10" db="EMBL/GenBank/DDBJ databases">
        <title>Metagenomic sequencing of thiosulfate-disproportionating enrichment culture.</title>
        <authorList>
            <person name="Umezawa K."/>
            <person name="Kojima H."/>
            <person name="Fukui M."/>
        </authorList>
    </citation>
    <scope>NUCLEOTIDE SEQUENCE</scope>
    <source>
        <strain evidence="2">45J</strain>
    </source>
</reference>